<dbReference type="PRINTS" id="PR00313">
    <property type="entry name" value="CABNDNGRPT"/>
</dbReference>
<evidence type="ECO:0000256" key="1">
    <source>
        <dbReference type="ARBA" id="ARBA00001609"/>
    </source>
</evidence>
<dbReference type="SUPFAM" id="SSF51120">
    <property type="entry name" value="beta-Roll"/>
    <property type="match status" value="2"/>
</dbReference>
<dbReference type="GO" id="GO:0005615">
    <property type="term" value="C:extracellular space"/>
    <property type="evidence" value="ECO:0007669"/>
    <property type="project" value="InterPro"/>
</dbReference>
<proteinExistence type="inferred from homology"/>
<evidence type="ECO:0000259" key="17">
    <source>
        <dbReference type="SMART" id="SM00235"/>
    </source>
</evidence>
<evidence type="ECO:0000256" key="11">
    <source>
        <dbReference type="ARBA" id="ARBA00022833"/>
    </source>
</evidence>
<keyword evidence="6" id="KW-0964">Secreted</keyword>
<evidence type="ECO:0000256" key="14">
    <source>
        <dbReference type="PIRSR" id="PIRSR001205-1"/>
    </source>
</evidence>
<keyword evidence="13 18" id="KW-0482">Metalloprotease</keyword>
<dbReference type="PIRSF" id="PIRSF001205">
    <property type="entry name" value="Peptidase_M10B"/>
    <property type="match status" value="1"/>
</dbReference>
<evidence type="ECO:0000313" key="19">
    <source>
        <dbReference type="Proteomes" id="UP000196440"/>
    </source>
</evidence>
<feature type="binding site" evidence="15">
    <location>
        <position position="164"/>
    </location>
    <ligand>
        <name>Zn(2+)</name>
        <dbReference type="ChEBI" id="CHEBI:29105"/>
        <note>catalytic</note>
    </ligand>
</feature>
<evidence type="ECO:0000256" key="8">
    <source>
        <dbReference type="ARBA" id="ARBA00022723"/>
    </source>
</evidence>
<feature type="binding site" evidence="15">
    <location>
        <position position="160"/>
    </location>
    <ligand>
        <name>Zn(2+)</name>
        <dbReference type="ChEBI" id="CHEBI:29105"/>
        <note>catalytic</note>
    </ligand>
</feature>
<keyword evidence="10" id="KW-0378">Hydrolase</keyword>
<evidence type="ECO:0000256" key="7">
    <source>
        <dbReference type="ARBA" id="ARBA00022670"/>
    </source>
</evidence>
<dbReference type="Pfam" id="PF08548">
    <property type="entry name" value="Peptidase_M10_C"/>
    <property type="match status" value="1"/>
</dbReference>
<keyword evidence="11 15" id="KW-0862">Zinc</keyword>
<evidence type="ECO:0000256" key="15">
    <source>
        <dbReference type="PIRSR" id="PIRSR001205-2"/>
    </source>
</evidence>
<dbReference type="GO" id="GO:0008270">
    <property type="term" value="F:zinc ion binding"/>
    <property type="evidence" value="ECO:0007669"/>
    <property type="project" value="InterPro"/>
</dbReference>
<name>A0A209A7M6_YERIN</name>
<evidence type="ECO:0000256" key="13">
    <source>
        <dbReference type="ARBA" id="ARBA00023049"/>
    </source>
</evidence>
<comment type="catalytic activity">
    <reaction evidence="1">
        <text>Preferential cleavage of bonds with hydrophobic residues in P1'.</text>
        <dbReference type="EC" id="3.4.24.40"/>
    </reaction>
</comment>
<dbReference type="PANTHER" id="PTHR38340:SF1">
    <property type="entry name" value="S-LAYER PROTEIN"/>
    <property type="match status" value="1"/>
</dbReference>
<dbReference type="InterPro" id="IPR018511">
    <property type="entry name" value="Hemolysin-typ_Ca-bd_CS"/>
</dbReference>
<dbReference type="GO" id="GO:0004222">
    <property type="term" value="F:metalloendopeptidase activity"/>
    <property type="evidence" value="ECO:0007669"/>
    <property type="project" value="InterPro"/>
</dbReference>
<dbReference type="InterPro" id="IPR001343">
    <property type="entry name" value="Hemolysn_Ca-bd"/>
</dbReference>
<feature type="region of interest" description="Disordered" evidence="16">
    <location>
        <begin position="305"/>
        <end position="379"/>
    </location>
</feature>
<dbReference type="PROSITE" id="PS00330">
    <property type="entry name" value="HEMOLYSIN_CALCIUM"/>
    <property type="match status" value="4"/>
</dbReference>
<dbReference type="InterPro" id="IPR034033">
    <property type="entry name" value="Serralysin-like"/>
</dbReference>
<keyword evidence="7 18" id="KW-0645">Protease</keyword>
<protein>
    <recommendedName>
        <fullName evidence="5">serralysin</fullName>
        <ecNumber evidence="5">3.4.24.40</ecNumber>
    </recommendedName>
</protein>
<dbReference type="CDD" id="cd04277">
    <property type="entry name" value="ZnMc_serralysin_like"/>
    <property type="match status" value="1"/>
</dbReference>
<dbReference type="AlphaFoldDB" id="A0A209A7M6"/>
<dbReference type="Gene3D" id="3.40.390.10">
    <property type="entry name" value="Collagenase (Catalytic Domain)"/>
    <property type="match status" value="1"/>
</dbReference>
<evidence type="ECO:0000256" key="12">
    <source>
        <dbReference type="ARBA" id="ARBA00022837"/>
    </source>
</evidence>
<keyword evidence="8 15" id="KW-0479">Metal-binding</keyword>
<comment type="cofactor">
    <cofactor evidence="2">
        <name>Ca(2+)</name>
        <dbReference type="ChEBI" id="CHEBI:29108"/>
    </cofactor>
</comment>
<dbReference type="Proteomes" id="UP000196440">
    <property type="component" value="Unassembled WGS sequence"/>
</dbReference>
<reference evidence="18 19" key="1">
    <citation type="submission" date="2017-05" db="EMBL/GenBank/DDBJ databases">
        <title>Whole genome sequencing of Yersinia kristensenii.</title>
        <authorList>
            <person name="Campioni F."/>
        </authorList>
    </citation>
    <scope>NUCLEOTIDE SEQUENCE [LARGE SCALE GENOMIC DNA]</scope>
    <source>
        <strain evidence="18 19">CFSAN060536</strain>
    </source>
</reference>
<gene>
    <name evidence="18" type="ORF">CBW57_05410</name>
</gene>
<sequence length="491" mass="54029">MFKEETENHIRNPDANKTIYINDKSKKINLLTITNINKWEHKDKNGISIITYSFSQRIPIGYHYHESTEGVPAYSLNEAQIRQVRAAMLATSDVANIKFIEAEDDVIANIPITNVSLDGSLGGYAYPPNPGNLSPIFINAKIEENLAPTKSNYGGRVFMHELGHALGLVHTHDSVGLTQQTSVMSYLSEFYSGAIYGGNFASAPQLHDILALQYLYGANNRTRIGNTTYGFNSNSNRGYFTATHANDKLVFCVWDAGGNDTFDFSGYHQDQRITLTKRGFSDIGGLRGNVSIADKVVIENAIAGSGDDEINGNRSNNTLNGGGGDDRLWGRQGNDRLFGGHGNDRLSGGKGDDFLSGGKGDDRLTGGSGDDRLFGGRGADRMKGGEGRDIFQYRNSRDSTQKYTDTIIDFTSGEDKIDLSFIMAGNNIKLVNQFSANGQTELMQKYDDVANITYLMIDFDPKISKVDMMIKFTGKHQFTRNDFIVSSPLIS</sequence>
<evidence type="ECO:0000256" key="5">
    <source>
        <dbReference type="ARBA" id="ARBA00012422"/>
    </source>
</evidence>
<dbReference type="SUPFAM" id="SSF55486">
    <property type="entry name" value="Metalloproteases ('zincins'), catalytic domain"/>
    <property type="match status" value="1"/>
</dbReference>
<evidence type="ECO:0000256" key="9">
    <source>
        <dbReference type="ARBA" id="ARBA00022737"/>
    </source>
</evidence>
<evidence type="ECO:0000256" key="6">
    <source>
        <dbReference type="ARBA" id="ARBA00022525"/>
    </source>
</evidence>
<dbReference type="Pfam" id="PF00353">
    <property type="entry name" value="HemolysinCabind"/>
    <property type="match status" value="1"/>
</dbReference>
<dbReference type="InterPro" id="IPR024079">
    <property type="entry name" value="MetalloPept_cat_dom_sf"/>
</dbReference>
<dbReference type="GO" id="GO:0005509">
    <property type="term" value="F:calcium ion binding"/>
    <property type="evidence" value="ECO:0007669"/>
    <property type="project" value="InterPro"/>
</dbReference>
<feature type="domain" description="Peptidase metallopeptidase" evidence="17">
    <location>
        <begin position="48"/>
        <end position="218"/>
    </location>
</feature>
<evidence type="ECO:0000256" key="3">
    <source>
        <dbReference type="ARBA" id="ARBA00004613"/>
    </source>
</evidence>
<dbReference type="Gene3D" id="2.150.10.10">
    <property type="entry name" value="Serralysin-like metalloprotease, C-terminal"/>
    <property type="match status" value="2"/>
</dbReference>
<dbReference type="PANTHER" id="PTHR38340">
    <property type="entry name" value="S-LAYER PROTEIN"/>
    <property type="match status" value="1"/>
</dbReference>
<dbReference type="EMBL" id="NHOI01000006">
    <property type="protein sequence ID" value="OVZ88761.1"/>
    <property type="molecule type" value="Genomic_DNA"/>
</dbReference>
<comment type="cofactor">
    <cofactor evidence="15">
        <name>Zn(2+)</name>
        <dbReference type="ChEBI" id="CHEBI:29105"/>
    </cofactor>
    <text evidence="15">Binds 1 zinc ion per subunit.</text>
</comment>
<dbReference type="InterPro" id="IPR006026">
    <property type="entry name" value="Peptidase_Metallo"/>
</dbReference>
<keyword evidence="9" id="KW-0677">Repeat</keyword>
<feature type="active site" evidence="14">
    <location>
        <position position="161"/>
    </location>
</feature>
<evidence type="ECO:0000256" key="16">
    <source>
        <dbReference type="SAM" id="MobiDB-lite"/>
    </source>
</evidence>
<accession>A0A209A7M6</accession>
<dbReference type="InterPro" id="IPR011049">
    <property type="entry name" value="Serralysin-like_metalloprot_C"/>
</dbReference>
<dbReference type="EC" id="3.4.24.40" evidence="5"/>
<dbReference type="InterPro" id="IPR050557">
    <property type="entry name" value="RTX_toxin/Mannuronan_C5-epim"/>
</dbReference>
<dbReference type="RefSeq" id="WP_050086788.1">
    <property type="nucleotide sequence ID" value="NZ_CBCPKE010000014.1"/>
</dbReference>
<evidence type="ECO:0000256" key="10">
    <source>
        <dbReference type="ARBA" id="ARBA00022801"/>
    </source>
</evidence>
<evidence type="ECO:0000313" key="18">
    <source>
        <dbReference type="EMBL" id="OVZ88761.1"/>
    </source>
</evidence>
<comment type="similarity">
    <text evidence="4">Belongs to the peptidase M10B family.</text>
</comment>
<evidence type="ECO:0000256" key="2">
    <source>
        <dbReference type="ARBA" id="ARBA00001913"/>
    </source>
</evidence>
<dbReference type="GO" id="GO:0006508">
    <property type="term" value="P:proteolysis"/>
    <property type="evidence" value="ECO:0007669"/>
    <property type="project" value="UniProtKB-KW"/>
</dbReference>
<organism evidence="18 19">
    <name type="scientific">Yersinia intermedia</name>
    <dbReference type="NCBI Taxonomy" id="631"/>
    <lineage>
        <taxon>Bacteria</taxon>
        <taxon>Pseudomonadati</taxon>
        <taxon>Pseudomonadota</taxon>
        <taxon>Gammaproteobacteria</taxon>
        <taxon>Enterobacterales</taxon>
        <taxon>Yersiniaceae</taxon>
        <taxon>Yersinia</taxon>
    </lineage>
</organism>
<feature type="compositionally biased region" description="Basic and acidic residues" evidence="16">
    <location>
        <begin position="359"/>
        <end position="379"/>
    </location>
</feature>
<dbReference type="InterPro" id="IPR016294">
    <property type="entry name" value="Pept_M10B"/>
</dbReference>
<feature type="binding site" evidence="15">
    <location>
        <position position="170"/>
    </location>
    <ligand>
        <name>Zn(2+)</name>
        <dbReference type="ChEBI" id="CHEBI:29105"/>
        <note>catalytic</note>
    </ligand>
</feature>
<dbReference type="SMART" id="SM00235">
    <property type="entry name" value="ZnMc"/>
    <property type="match status" value="1"/>
</dbReference>
<keyword evidence="12" id="KW-0106">Calcium</keyword>
<comment type="subcellular location">
    <subcellularLocation>
        <location evidence="3">Secreted</location>
    </subcellularLocation>
</comment>
<dbReference type="InterPro" id="IPR013858">
    <property type="entry name" value="Peptidase_M10B_C"/>
</dbReference>
<comment type="caution">
    <text evidence="18">The sequence shown here is derived from an EMBL/GenBank/DDBJ whole genome shotgun (WGS) entry which is preliminary data.</text>
</comment>
<evidence type="ECO:0000256" key="4">
    <source>
        <dbReference type="ARBA" id="ARBA00009490"/>
    </source>
</evidence>